<dbReference type="Proteomes" id="UP000886998">
    <property type="component" value="Unassembled WGS sequence"/>
</dbReference>
<evidence type="ECO:0000313" key="3">
    <source>
        <dbReference type="Proteomes" id="UP000886998"/>
    </source>
</evidence>
<gene>
    <name evidence="2" type="primary">WN51_07074</name>
    <name evidence="2" type="ORF">TNIN_141261</name>
</gene>
<comment type="caution">
    <text evidence="2">The sequence shown here is derived from an EMBL/GenBank/DDBJ whole genome shotgun (WGS) entry which is preliminary data.</text>
</comment>
<dbReference type="InterPro" id="IPR041426">
    <property type="entry name" value="Mos1_HTH"/>
</dbReference>
<reference evidence="2" key="1">
    <citation type="submission" date="2020-08" db="EMBL/GenBank/DDBJ databases">
        <title>Multicomponent nature underlies the extraordinary mechanical properties of spider dragline silk.</title>
        <authorList>
            <person name="Kono N."/>
            <person name="Nakamura H."/>
            <person name="Mori M."/>
            <person name="Yoshida Y."/>
            <person name="Ohtoshi R."/>
            <person name="Malay A.D."/>
            <person name="Moran D.A.P."/>
            <person name="Tomita M."/>
            <person name="Numata K."/>
            <person name="Arakawa K."/>
        </authorList>
    </citation>
    <scope>NUCLEOTIDE SEQUENCE</scope>
</reference>
<protein>
    <submittedName>
        <fullName evidence="2">Histone-lysine N-methyltransferase SETMAR</fullName>
    </submittedName>
</protein>
<dbReference type="InterPro" id="IPR036397">
    <property type="entry name" value="RNaseH_sf"/>
</dbReference>
<proteinExistence type="predicted"/>
<dbReference type="Gene3D" id="3.30.420.10">
    <property type="entry name" value="Ribonuclease H-like superfamily/Ribonuclease H"/>
    <property type="match status" value="1"/>
</dbReference>
<dbReference type="InterPro" id="IPR052709">
    <property type="entry name" value="Transposase-MT_Hybrid"/>
</dbReference>
<name>A0A8X6YKD5_9ARAC</name>
<dbReference type="Pfam" id="PF17906">
    <property type="entry name" value="HTH_48"/>
    <property type="match status" value="1"/>
</dbReference>
<dbReference type="OrthoDB" id="6508494at2759"/>
<dbReference type="EMBL" id="BMAV01020820">
    <property type="protein sequence ID" value="GFY74560.1"/>
    <property type="molecule type" value="Genomic_DNA"/>
</dbReference>
<accession>A0A8X6YKD5</accession>
<dbReference type="AlphaFoldDB" id="A0A8X6YKD5"/>
<evidence type="ECO:0000259" key="1">
    <source>
        <dbReference type="Pfam" id="PF17906"/>
    </source>
</evidence>
<keyword evidence="3" id="KW-1185">Reference proteome</keyword>
<organism evidence="2 3">
    <name type="scientific">Trichonephila inaurata madagascariensis</name>
    <dbReference type="NCBI Taxonomy" id="2747483"/>
    <lineage>
        <taxon>Eukaryota</taxon>
        <taxon>Metazoa</taxon>
        <taxon>Ecdysozoa</taxon>
        <taxon>Arthropoda</taxon>
        <taxon>Chelicerata</taxon>
        <taxon>Arachnida</taxon>
        <taxon>Araneae</taxon>
        <taxon>Araneomorphae</taxon>
        <taxon>Entelegynae</taxon>
        <taxon>Araneoidea</taxon>
        <taxon>Nephilidae</taxon>
        <taxon>Trichonephila</taxon>
        <taxon>Trichonephila inaurata</taxon>
    </lineage>
</organism>
<sequence length="163" mass="19052">MESPKLHIRHVMLWEFKQGNSAKTTAEKICRVYGEGLITDRAVRNWFVKFRFGDMTLKDESRAGRSTDFDDNLLKAALEQTPHQYVQQLQRVQEKFREKRPVLANRKNVILLLNDARPHTEKVSQQKILEFGWSILPNLPYSPDLAPTDSTTFSVPYKQFLME</sequence>
<dbReference type="PANTHER" id="PTHR46060">
    <property type="entry name" value="MARINER MOS1 TRANSPOSASE-LIKE PROTEIN"/>
    <property type="match status" value="1"/>
</dbReference>
<dbReference type="Gene3D" id="1.10.10.1450">
    <property type="match status" value="1"/>
</dbReference>
<evidence type="ECO:0000313" key="2">
    <source>
        <dbReference type="EMBL" id="GFY74560.1"/>
    </source>
</evidence>
<dbReference type="GO" id="GO:0003676">
    <property type="term" value="F:nucleic acid binding"/>
    <property type="evidence" value="ECO:0007669"/>
    <property type="project" value="InterPro"/>
</dbReference>
<feature type="domain" description="Mos1 transposase HTH" evidence="1">
    <location>
        <begin position="5"/>
        <end position="54"/>
    </location>
</feature>
<dbReference type="PANTHER" id="PTHR46060:SF1">
    <property type="entry name" value="MARINER MOS1 TRANSPOSASE-LIKE PROTEIN"/>
    <property type="match status" value="1"/>
</dbReference>